<dbReference type="Gene3D" id="3.40.50.300">
    <property type="entry name" value="P-loop containing nucleotide triphosphate hydrolases"/>
    <property type="match status" value="1"/>
</dbReference>
<accession>A0A1X9MAR2</accession>
<dbReference type="RefSeq" id="WP_066160076.1">
    <property type="nucleotide sequence ID" value="NZ_CP020814.1"/>
</dbReference>
<organism evidence="7 8">
    <name type="scientific">Halalkalibacter krulwichiae</name>
    <dbReference type="NCBI Taxonomy" id="199441"/>
    <lineage>
        <taxon>Bacteria</taxon>
        <taxon>Bacillati</taxon>
        <taxon>Bacillota</taxon>
        <taxon>Bacilli</taxon>
        <taxon>Bacillales</taxon>
        <taxon>Bacillaceae</taxon>
        <taxon>Halalkalibacter</taxon>
    </lineage>
</organism>
<dbReference type="STRING" id="199441.BkAM31D_07590"/>
<keyword evidence="2" id="KW-0813">Transport</keyword>
<keyword evidence="3" id="KW-0547">Nucleotide-binding</keyword>
<sequence length="252" mass="27569">MLNVKNLAVNYGPIKALKGVSITAKENEITAIIGANGAGKSTLLNSISGLITKASGDIIYRGKSLNDIPVEERMKMGIAHVLEGRHLFKDQTVHDNLLLGAYFRNKKSERKDSMKRIKEVYEKFPVLYEKKNQISGTLSGGQQQMLIIAVALLSKPKLLLLDEPSLGLAPIIVDEVYKLLHDLQKSGVTIIMSEQMAGLALRIADAGFVIEGGKIVDQGDNEYLKNLLSNGLSSVYLGKSKADKEELVTNEY</sequence>
<dbReference type="PROSITE" id="PS00211">
    <property type="entry name" value="ABC_TRANSPORTER_1"/>
    <property type="match status" value="1"/>
</dbReference>
<keyword evidence="4 7" id="KW-0067">ATP-binding</keyword>
<feature type="domain" description="ABC transporter" evidence="6">
    <location>
        <begin position="2"/>
        <end position="237"/>
    </location>
</feature>
<evidence type="ECO:0000313" key="7">
    <source>
        <dbReference type="EMBL" id="ARK29734.1"/>
    </source>
</evidence>
<protein>
    <submittedName>
        <fullName evidence="7">High-affinity branched-chain amino acid transport ATP-binding protein LivF</fullName>
    </submittedName>
</protein>
<dbReference type="EMBL" id="CP020814">
    <property type="protein sequence ID" value="ARK29734.1"/>
    <property type="molecule type" value="Genomic_DNA"/>
</dbReference>
<reference evidence="7 8" key="1">
    <citation type="submission" date="2017-04" db="EMBL/GenBank/DDBJ databases">
        <title>Bacillus krulwichiae AM31D Genome sequencing and assembly.</title>
        <authorList>
            <person name="Krulwich T.A."/>
            <person name="Anastor L."/>
            <person name="Ehrlich R."/>
            <person name="Ehrlich G.D."/>
            <person name="Janto B."/>
        </authorList>
    </citation>
    <scope>NUCLEOTIDE SEQUENCE [LARGE SCALE GENOMIC DNA]</scope>
    <source>
        <strain evidence="7 8">AM31D</strain>
    </source>
</reference>
<dbReference type="InterPro" id="IPR017871">
    <property type="entry name" value="ABC_transporter-like_CS"/>
</dbReference>
<evidence type="ECO:0000256" key="2">
    <source>
        <dbReference type="ARBA" id="ARBA00022448"/>
    </source>
</evidence>
<comment type="similarity">
    <text evidence="1">Belongs to the ABC transporter superfamily.</text>
</comment>
<dbReference type="GO" id="GO:0005524">
    <property type="term" value="F:ATP binding"/>
    <property type="evidence" value="ECO:0007669"/>
    <property type="project" value="UniProtKB-KW"/>
</dbReference>
<dbReference type="SUPFAM" id="SSF52540">
    <property type="entry name" value="P-loop containing nucleoside triphosphate hydrolases"/>
    <property type="match status" value="1"/>
</dbReference>
<evidence type="ECO:0000256" key="3">
    <source>
        <dbReference type="ARBA" id="ARBA00022741"/>
    </source>
</evidence>
<dbReference type="Pfam" id="PF00005">
    <property type="entry name" value="ABC_tran"/>
    <property type="match status" value="1"/>
</dbReference>
<dbReference type="PANTHER" id="PTHR43820">
    <property type="entry name" value="HIGH-AFFINITY BRANCHED-CHAIN AMINO ACID TRANSPORT ATP-BINDING PROTEIN LIVF"/>
    <property type="match status" value="1"/>
</dbReference>
<dbReference type="Proteomes" id="UP000193006">
    <property type="component" value="Chromosome"/>
</dbReference>
<evidence type="ECO:0000313" key="8">
    <source>
        <dbReference type="Proteomes" id="UP000193006"/>
    </source>
</evidence>
<dbReference type="InterPro" id="IPR027417">
    <property type="entry name" value="P-loop_NTPase"/>
</dbReference>
<dbReference type="AlphaFoldDB" id="A0A1X9MAR2"/>
<dbReference type="PANTHER" id="PTHR43820:SF4">
    <property type="entry name" value="HIGH-AFFINITY BRANCHED-CHAIN AMINO ACID TRANSPORT ATP-BINDING PROTEIN LIVF"/>
    <property type="match status" value="1"/>
</dbReference>
<dbReference type="KEGG" id="bkw:BkAM31D_07590"/>
<dbReference type="GO" id="GO:0016887">
    <property type="term" value="F:ATP hydrolysis activity"/>
    <property type="evidence" value="ECO:0007669"/>
    <property type="project" value="InterPro"/>
</dbReference>
<dbReference type="GO" id="GO:0015658">
    <property type="term" value="F:branched-chain amino acid transmembrane transporter activity"/>
    <property type="evidence" value="ECO:0007669"/>
    <property type="project" value="TreeGrafter"/>
</dbReference>
<dbReference type="GO" id="GO:0015807">
    <property type="term" value="P:L-amino acid transport"/>
    <property type="evidence" value="ECO:0007669"/>
    <property type="project" value="TreeGrafter"/>
</dbReference>
<evidence type="ECO:0000259" key="6">
    <source>
        <dbReference type="PROSITE" id="PS50893"/>
    </source>
</evidence>
<evidence type="ECO:0000256" key="4">
    <source>
        <dbReference type="ARBA" id="ARBA00022840"/>
    </source>
</evidence>
<proteinExistence type="inferred from homology"/>
<dbReference type="InterPro" id="IPR052156">
    <property type="entry name" value="BCAA_Transport_ATP-bd_LivF"/>
</dbReference>
<evidence type="ECO:0000256" key="5">
    <source>
        <dbReference type="ARBA" id="ARBA00022970"/>
    </source>
</evidence>
<keyword evidence="8" id="KW-1185">Reference proteome</keyword>
<dbReference type="PROSITE" id="PS50893">
    <property type="entry name" value="ABC_TRANSPORTER_2"/>
    <property type="match status" value="1"/>
</dbReference>
<dbReference type="InterPro" id="IPR003439">
    <property type="entry name" value="ABC_transporter-like_ATP-bd"/>
</dbReference>
<dbReference type="InterPro" id="IPR003593">
    <property type="entry name" value="AAA+_ATPase"/>
</dbReference>
<keyword evidence="5" id="KW-0029">Amino-acid transport</keyword>
<dbReference type="CDD" id="cd03224">
    <property type="entry name" value="ABC_TM1139_LivF_branched"/>
    <property type="match status" value="1"/>
</dbReference>
<name>A0A1X9MAR2_9BACI</name>
<gene>
    <name evidence="7" type="primary">livF_2</name>
    <name evidence="7" type="ORF">BkAM31D_07590</name>
</gene>
<evidence type="ECO:0000256" key="1">
    <source>
        <dbReference type="ARBA" id="ARBA00005417"/>
    </source>
</evidence>
<dbReference type="SMART" id="SM00382">
    <property type="entry name" value="AAA"/>
    <property type="match status" value="1"/>
</dbReference>